<accession>A0A8K0CAF9</accession>
<evidence type="ECO:0000313" key="3">
    <source>
        <dbReference type="Proteomes" id="UP000801492"/>
    </source>
</evidence>
<feature type="non-terminal residue" evidence="2">
    <location>
        <position position="1"/>
    </location>
</feature>
<evidence type="ECO:0000313" key="2">
    <source>
        <dbReference type="EMBL" id="KAF2880105.1"/>
    </source>
</evidence>
<dbReference type="OrthoDB" id="10061772at2759"/>
<dbReference type="EMBL" id="VTPC01091026">
    <property type="protein sequence ID" value="KAF2880105.1"/>
    <property type="molecule type" value="Genomic_DNA"/>
</dbReference>
<protein>
    <submittedName>
        <fullName evidence="2">Uncharacterized protein</fullName>
    </submittedName>
</protein>
<keyword evidence="3" id="KW-1185">Reference proteome</keyword>
<evidence type="ECO:0000256" key="1">
    <source>
        <dbReference type="SAM" id="MobiDB-lite"/>
    </source>
</evidence>
<feature type="non-terminal residue" evidence="2">
    <location>
        <position position="120"/>
    </location>
</feature>
<organism evidence="2 3">
    <name type="scientific">Ignelater luminosus</name>
    <name type="common">Cucubano</name>
    <name type="synonym">Pyrophorus luminosus</name>
    <dbReference type="NCBI Taxonomy" id="2038154"/>
    <lineage>
        <taxon>Eukaryota</taxon>
        <taxon>Metazoa</taxon>
        <taxon>Ecdysozoa</taxon>
        <taxon>Arthropoda</taxon>
        <taxon>Hexapoda</taxon>
        <taxon>Insecta</taxon>
        <taxon>Pterygota</taxon>
        <taxon>Neoptera</taxon>
        <taxon>Endopterygota</taxon>
        <taxon>Coleoptera</taxon>
        <taxon>Polyphaga</taxon>
        <taxon>Elateriformia</taxon>
        <taxon>Elateroidea</taxon>
        <taxon>Elateridae</taxon>
        <taxon>Agrypninae</taxon>
        <taxon>Pyrophorini</taxon>
        <taxon>Ignelater</taxon>
    </lineage>
</organism>
<feature type="region of interest" description="Disordered" evidence="1">
    <location>
        <begin position="96"/>
        <end position="120"/>
    </location>
</feature>
<dbReference type="Proteomes" id="UP000801492">
    <property type="component" value="Unassembled WGS sequence"/>
</dbReference>
<proteinExistence type="predicted"/>
<reference evidence="2" key="1">
    <citation type="submission" date="2019-08" db="EMBL/GenBank/DDBJ databases">
        <title>The genome of the North American firefly Photinus pyralis.</title>
        <authorList>
            <consortium name="Photinus pyralis genome working group"/>
            <person name="Fallon T.R."/>
            <person name="Sander Lower S.E."/>
            <person name="Weng J.-K."/>
        </authorList>
    </citation>
    <scope>NUCLEOTIDE SEQUENCE</scope>
    <source>
        <strain evidence="2">TRF0915ILg1</strain>
        <tissue evidence="2">Whole body</tissue>
    </source>
</reference>
<sequence length="120" mass="13361">SPFQALTSRAKLFCTKCDSSPDKSNDENVAKKLKMSHLSSENIKSELYNENTISEIKRSASDPNLSTDQSERICNSYLTSTPACVPLCACPDMSFTPQDQNRKSMSPITRSTQRMSKAMQ</sequence>
<dbReference type="AlphaFoldDB" id="A0A8K0CAF9"/>
<comment type="caution">
    <text evidence="2">The sequence shown here is derived from an EMBL/GenBank/DDBJ whole genome shotgun (WGS) entry which is preliminary data.</text>
</comment>
<name>A0A8K0CAF9_IGNLU</name>
<gene>
    <name evidence="2" type="ORF">ILUMI_26062</name>
</gene>